<keyword evidence="2" id="KW-1185">Reference proteome</keyword>
<dbReference type="EnsemblMetazoa" id="GPAI013851-RA">
    <property type="protein sequence ID" value="GPAI013851-PA"/>
    <property type="gene ID" value="GPAI013851"/>
</dbReference>
<protein>
    <submittedName>
        <fullName evidence="1">Uncharacterized protein</fullName>
    </submittedName>
</protein>
<accession>A0A1A9ZGF8</accession>
<proteinExistence type="predicted"/>
<evidence type="ECO:0000313" key="2">
    <source>
        <dbReference type="Proteomes" id="UP000092445"/>
    </source>
</evidence>
<reference evidence="1" key="2">
    <citation type="submission" date="2020-05" db="UniProtKB">
        <authorList>
            <consortium name="EnsemblMetazoa"/>
        </authorList>
    </citation>
    <scope>IDENTIFICATION</scope>
    <source>
        <strain evidence="1">IAEA</strain>
    </source>
</reference>
<dbReference type="AlphaFoldDB" id="A0A1A9ZGF8"/>
<reference evidence="2" key="1">
    <citation type="submission" date="2014-03" db="EMBL/GenBank/DDBJ databases">
        <authorList>
            <person name="Aksoy S."/>
            <person name="Warren W."/>
            <person name="Wilson R.K."/>
        </authorList>
    </citation>
    <scope>NUCLEOTIDE SEQUENCE [LARGE SCALE GENOMIC DNA]</scope>
    <source>
        <strain evidence="2">IAEA</strain>
    </source>
</reference>
<sequence>MKNDARKREASDVIRKNMYTDDVLAVDRDLEAVHAILTEVNSAIKSAQFYLKKWITNDLSTFLDNIECHLQIIMWYYNYCVQMQLSDYTCLFAYVTNQMLRDFHQYFTLRPSRQLNIYKLRRNAKPMLRRFNNAFTNYATTVMPYFLLETGIYWMEKCRLMSDVFLDAAFIKATKLQDPRQYNQYLCAWNNKNLDQAMGYFATKIKLPRE</sequence>
<evidence type="ECO:0000313" key="1">
    <source>
        <dbReference type="EnsemblMetazoa" id="GPAI013851-PA"/>
    </source>
</evidence>
<dbReference type="VEuPathDB" id="VectorBase:GPAI013851"/>
<organism evidence="1 2">
    <name type="scientific">Glossina pallidipes</name>
    <name type="common">Tsetse fly</name>
    <dbReference type="NCBI Taxonomy" id="7398"/>
    <lineage>
        <taxon>Eukaryota</taxon>
        <taxon>Metazoa</taxon>
        <taxon>Ecdysozoa</taxon>
        <taxon>Arthropoda</taxon>
        <taxon>Hexapoda</taxon>
        <taxon>Insecta</taxon>
        <taxon>Pterygota</taxon>
        <taxon>Neoptera</taxon>
        <taxon>Endopterygota</taxon>
        <taxon>Diptera</taxon>
        <taxon>Brachycera</taxon>
        <taxon>Muscomorpha</taxon>
        <taxon>Hippoboscoidea</taxon>
        <taxon>Glossinidae</taxon>
        <taxon>Glossina</taxon>
    </lineage>
</organism>
<dbReference type="Proteomes" id="UP000092445">
    <property type="component" value="Unassembled WGS sequence"/>
</dbReference>
<name>A0A1A9ZGF8_GLOPL</name>